<dbReference type="HOGENOM" id="CLU_2641833_0_0_1"/>
<reference evidence="1 3" key="2">
    <citation type="journal article" date="2014" name="BMC Genomics">
        <title>An improved genome release (version Mt4.0) for the model legume Medicago truncatula.</title>
        <authorList>
            <person name="Tang H."/>
            <person name="Krishnakumar V."/>
            <person name="Bidwell S."/>
            <person name="Rosen B."/>
            <person name="Chan A."/>
            <person name="Zhou S."/>
            <person name="Gentzbittel L."/>
            <person name="Childs K.L."/>
            <person name="Yandell M."/>
            <person name="Gundlach H."/>
            <person name="Mayer K.F."/>
            <person name="Schwartz D.C."/>
            <person name="Town C.D."/>
        </authorList>
    </citation>
    <scope>GENOME REANNOTATION</scope>
    <source>
        <strain evidence="2 3">cv. Jemalong A17</strain>
    </source>
</reference>
<gene>
    <name evidence="1" type="ordered locus">MTR_3g083160</name>
</gene>
<evidence type="ECO:0000313" key="3">
    <source>
        <dbReference type="Proteomes" id="UP000002051"/>
    </source>
</evidence>
<name>G7J9I5_MEDTR</name>
<reference evidence="2" key="3">
    <citation type="submission" date="2015-04" db="UniProtKB">
        <authorList>
            <consortium name="EnsemblPlants"/>
        </authorList>
    </citation>
    <scope>IDENTIFICATION</scope>
    <source>
        <strain evidence="2">cv. Jemalong A17</strain>
    </source>
</reference>
<proteinExistence type="predicted"/>
<reference evidence="1 3" key="1">
    <citation type="journal article" date="2011" name="Nature">
        <title>The Medicago genome provides insight into the evolution of rhizobial symbioses.</title>
        <authorList>
            <person name="Young N.D."/>
            <person name="Debelle F."/>
            <person name="Oldroyd G.E."/>
            <person name="Geurts R."/>
            <person name="Cannon S.B."/>
            <person name="Udvardi M.K."/>
            <person name="Benedito V.A."/>
            <person name="Mayer K.F."/>
            <person name="Gouzy J."/>
            <person name="Schoof H."/>
            <person name="Van de Peer Y."/>
            <person name="Proost S."/>
            <person name="Cook D.R."/>
            <person name="Meyers B.C."/>
            <person name="Spannagl M."/>
            <person name="Cheung F."/>
            <person name="De Mita S."/>
            <person name="Krishnakumar V."/>
            <person name="Gundlach H."/>
            <person name="Zhou S."/>
            <person name="Mudge J."/>
            <person name="Bharti A.K."/>
            <person name="Murray J.D."/>
            <person name="Naoumkina M.A."/>
            <person name="Rosen B."/>
            <person name="Silverstein K.A."/>
            <person name="Tang H."/>
            <person name="Rombauts S."/>
            <person name="Zhao P.X."/>
            <person name="Zhou P."/>
            <person name="Barbe V."/>
            <person name="Bardou P."/>
            <person name="Bechner M."/>
            <person name="Bellec A."/>
            <person name="Berger A."/>
            <person name="Berges H."/>
            <person name="Bidwell S."/>
            <person name="Bisseling T."/>
            <person name="Choisne N."/>
            <person name="Couloux A."/>
            <person name="Denny R."/>
            <person name="Deshpande S."/>
            <person name="Dai X."/>
            <person name="Doyle J.J."/>
            <person name="Dudez A.M."/>
            <person name="Farmer A.D."/>
            <person name="Fouteau S."/>
            <person name="Franken C."/>
            <person name="Gibelin C."/>
            <person name="Gish J."/>
            <person name="Goldstein S."/>
            <person name="Gonzalez A.J."/>
            <person name="Green P.J."/>
            <person name="Hallab A."/>
            <person name="Hartog M."/>
            <person name="Hua A."/>
            <person name="Humphray S.J."/>
            <person name="Jeong D.H."/>
            <person name="Jing Y."/>
            <person name="Jocker A."/>
            <person name="Kenton S.M."/>
            <person name="Kim D.J."/>
            <person name="Klee K."/>
            <person name="Lai H."/>
            <person name="Lang C."/>
            <person name="Lin S."/>
            <person name="Macmil S.L."/>
            <person name="Magdelenat G."/>
            <person name="Matthews L."/>
            <person name="McCorrison J."/>
            <person name="Monaghan E.L."/>
            <person name="Mun J.H."/>
            <person name="Najar F.Z."/>
            <person name="Nicholson C."/>
            <person name="Noirot C."/>
            <person name="O'Bleness M."/>
            <person name="Paule C.R."/>
            <person name="Poulain J."/>
            <person name="Prion F."/>
            <person name="Qin B."/>
            <person name="Qu C."/>
            <person name="Retzel E.F."/>
            <person name="Riddle C."/>
            <person name="Sallet E."/>
            <person name="Samain S."/>
            <person name="Samson N."/>
            <person name="Sanders I."/>
            <person name="Saurat O."/>
            <person name="Scarpelli C."/>
            <person name="Schiex T."/>
            <person name="Segurens B."/>
            <person name="Severin A.J."/>
            <person name="Sherrier D.J."/>
            <person name="Shi R."/>
            <person name="Sims S."/>
            <person name="Singer S.R."/>
            <person name="Sinharoy S."/>
            <person name="Sterck L."/>
            <person name="Viollet A."/>
            <person name="Wang B.B."/>
            <person name="Wang K."/>
            <person name="Wang M."/>
            <person name="Wang X."/>
            <person name="Warfsmann J."/>
            <person name="Weissenbach J."/>
            <person name="White D.D."/>
            <person name="White J.D."/>
            <person name="Wiley G.B."/>
            <person name="Wincker P."/>
            <person name="Xing Y."/>
            <person name="Yang L."/>
            <person name="Yao Z."/>
            <person name="Ying F."/>
            <person name="Zhai J."/>
            <person name="Zhou L."/>
            <person name="Zuber A."/>
            <person name="Denarie J."/>
            <person name="Dixon R.A."/>
            <person name="May G.D."/>
            <person name="Schwartz D.C."/>
            <person name="Rogers J."/>
            <person name="Quetier F."/>
            <person name="Town C.D."/>
            <person name="Roe B.A."/>
        </authorList>
    </citation>
    <scope>NUCLEOTIDE SEQUENCE [LARGE SCALE GENOMIC DNA]</scope>
    <source>
        <strain evidence="1">A17</strain>
        <strain evidence="2 3">cv. Jemalong A17</strain>
    </source>
</reference>
<dbReference type="AlphaFoldDB" id="G7J9I5"/>
<keyword evidence="3" id="KW-1185">Reference proteome</keyword>
<sequence length="77" mass="8866">MKEILFETPIFKPYQVLVLMAEIKTQMAIIQNPSKKFQKIMVSIEEVTEDVFQQVLGLLCLSKFGFSIYGTFEIDAD</sequence>
<accession>G7J9I5</accession>
<evidence type="ECO:0000313" key="2">
    <source>
        <dbReference type="EnsemblPlants" id="AES71824"/>
    </source>
</evidence>
<dbReference type="Proteomes" id="UP000002051">
    <property type="component" value="Chromosome 3"/>
</dbReference>
<dbReference type="EMBL" id="CM001219">
    <property type="protein sequence ID" value="AES71824.1"/>
    <property type="molecule type" value="Genomic_DNA"/>
</dbReference>
<dbReference type="EnsemblPlants" id="AES71824">
    <property type="protein sequence ID" value="AES71824"/>
    <property type="gene ID" value="MTR_3g083160"/>
</dbReference>
<dbReference type="PaxDb" id="3880-AES71824"/>
<organism evidence="1 3">
    <name type="scientific">Medicago truncatula</name>
    <name type="common">Barrel medic</name>
    <name type="synonym">Medicago tribuloides</name>
    <dbReference type="NCBI Taxonomy" id="3880"/>
    <lineage>
        <taxon>Eukaryota</taxon>
        <taxon>Viridiplantae</taxon>
        <taxon>Streptophyta</taxon>
        <taxon>Embryophyta</taxon>
        <taxon>Tracheophyta</taxon>
        <taxon>Spermatophyta</taxon>
        <taxon>Magnoliopsida</taxon>
        <taxon>eudicotyledons</taxon>
        <taxon>Gunneridae</taxon>
        <taxon>Pentapetalae</taxon>
        <taxon>rosids</taxon>
        <taxon>fabids</taxon>
        <taxon>Fabales</taxon>
        <taxon>Fabaceae</taxon>
        <taxon>Papilionoideae</taxon>
        <taxon>50 kb inversion clade</taxon>
        <taxon>NPAAA clade</taxon>
        <taxon>Hologalegina</taxon>
        <taxon>IRL clade</taxon>
        <taxon>Trifolieae</taxon>
        <taxon>Medicago</taxon>
    </lineage>
</organism>
<evidence type="ECO:0000313" key="1">
    <source>
        <dbReference type="EMBL" id="AES71824.1"/>
    </source>
</evidence>
<protein>
    <submittedName>
        <fullName evidence="1 2">Uncharacterized protein</fullName>
    </submittedName>
</protein>